<dbReference type="PANTHER" id="PTHR43682">
    <property type="entry name" value="LACTATE UTILIZATION PROTEIN C"/>
    <property type="match status" value="1"/>
</dbReference>
<dbReference type="InterPro" id="IPR003741">
    <property type="entry name" value="LUD_dom"/>
</dbReference>
<dbReference type="Proteomes" id="UP000216207">
    <property type="component" value="Unassembled WGS sequence"/>
</dbReference>
<sequence length="229" mass="25370">MIKNRDSFLDHVANQLGRPRQTEGVLRPNYRVSPQFEVLKNASKDELVTVLKEQCVAIHTDFKQVESGQLETALDETIDMYGAKSVIAWDDRRFHECGLGSFLTRPSVSLWDNRDSKRSIEQAEIADVGITFSDITLAESGTVTLFSSNGKGRSVSLLPRYYIAIIPKSTLVARMTQAARHIRQLTGEGRLPSCINFISGPSNSADIEMSLVVGVHGPLKACYIVVDDK</sequence>
<dbReference type="InterPro" id="IPR024185">
    <property type="entry name" value="FTHF_cligase-like_sf"/>
</dbReference>
<organism evidence="3 4">
    <name type="scientific">Shouchella clausii</name>
    <name type="common">Alkalihalobacillus clausii</name>
    <dbReference type="NCBI Taxonomy" id="79880"/>
    <lineage>
        <taxon>Bacteria</taxon>
        <taxon>Bacillati</taxon>
        <taxon>Bacillota</taxon>
        <taxon>Bacilli</taxon>
        <taxon>Bacillales</taxon>
        <taxon>Bacillaceae</taxon>
        <taxon>Shouchella</taxon>
    </lineage>
</organism>
<comment type="function">
    <text evidence="1">Is involved in L-lactate degradation and allows cells to grow with lactate as the sole carbon source.</text>
</comment>
<dbReference type="InterPro" id="IPR022823">
    <property type="entry name" value="LutC"/>
</dbReference>
<dbReference type="EMBL" id="NPCC01000025">
    <property type="protein sequence ID" value="PAE87954.1"/>
    <property type="molecule type" value="Genomic_DNA"/>
</dbReference>
<dbReference type="PANTHER" id="PTHR43682:SF1">
    <property type="entry name" value="LACTATE UTILIZATION PROTEIN C"/>
    <property type="match status" value="1"/>
</dbReference>
<dbReference type="InterPro" id="IPR037171">
    <property type="entry name" value="NagB/RpiA_transferase-like"/>
</dbReference>
<proteinExistence type="inferred from homology"/>
<reference evidence="3 4" key="1">
    <citation type="submission" date="2017-07" db="EMBL/GenBank/DDBJ databases">
        <title>Isolation and whole genome analysis of endospore-forming bacteria from heroin.</title>
        <authorList>
            <person name="Kalinowski J."/>
            <person name="Ahrens B."/>
            <person name="Al-Dilaimi A."/>
            <person name="Winkler A."/>
            <person name="Wibberg D."/>
            <person name="Schleenbecker U."/>
            <person name="Ruckert C."/>
            <person name="Wolfel R."/>
            <person name="Grass G."/>
        </authorList>
    </citation>
    <scope>NUCLEOTIDE SEQUENCE [LARGE SCALE GENOMIC DNA]</scope>
    <source>
        <strain evidence="3 4">7539</strain>
    </source>
</reference>
<evidence type="ECO:0000256" key="1">
    <source>
        <dbReference type="HAMAP-Rule" id="MF_02104"/>
    </source>
</evidence>
<protein>
    <recommendedName>
        <fullName evidence="1">Lactate utilization protein C</fullName>
    </recommendedName>
</protein>
<dbReference type="Gene3D" id="3.40.50.10420">
    <property type="entry name" value="NagB/RpiA/CoA transferase-like"/>
    <property type="match status" value="1"/>
</dbReference>
<gene>
    <name evidence="1" type="primary">lutC</name>
    <name evidence="3" type="ORF">CHH72_15935</name>
</gene>
<accession>A0A268NWW5</accession>
<evidence type="ECO:0000313" key="3">
    <source>
        <dbReference type="EMBL" id="PAE87954.1"/>
    </source>
</evidence>
<dbReference type="AlphaFoldDB" id="A0A268NWW5"/>
<comment type="similarity">
    <text evidence="1">Belongs to the LutC/YkgG family.</text>
</comment>
<name>A0A268NWW5_SHOCL</name>
<evidence type="ECO:0000313" key="4">
    <source>
        <dbReference type="Proteomes" id="UP000216207"/>
    </source>
</evidence>
<dbReference type="Pfam" id="PF02589">
    <property type="entry name" value="LUD_dom"/>
    <property type="match status" value="1"/>
</dbReference>
<dbReference type="SUPFAM" id="SSF100950">
    <property type="entry name" value="NagB/RpiA/CoA transferase-like"/>
    <property type="match status" value="1"/>
</dbReference>
<comment type="caution">
    <text evidence="3">The sequence shown here is derived from an EMBL/GenBank/DDBJ whole genome shotgun (WGS) entry which is preliminary data.</text>
</comment>
<dbReference type="HAMAP" id="MF_02104">
    <property type="entry name" value="LutC"/>
    <property type="match status" value="1"/>
</dbReference>
<dbReference type="RefSeq" id="WP_095316688.1">
    <property type="nucleotide sequence ID" value="NZ_BOQQ01000009.1"/>
</dbReference>
<evidence type="ECO:0000259" key="2">
    <source>
        <dbReference type="Pfam" id="PF02589"/>
    </source>
</evidence>
<feature type="domain" description="LUD" evidence="2">
    <location>
        <begin position="50"/>
        <end position="226"/>
    </location>
</feature>
<dbReference type="GO" id="GO:0006089">
    <property type="term" value="P:lactate metabolic process"/>
    <property type="evidence" value="ECO:0007669"/>
    <property type="project" value="UniProtKB-UniRule"/>
</dbReference>